<evidence type="ECO:0000313" key="2">
    <source>
        <dbReference type="Proteomes" id="UP000307440"/>
    </source>
</evidence>
<gene>
    <name evidence="1" type="ORF">FA15DRAFT_665437</name>
</gene>
<dbReference type="Proteomes" id="UP000307440">
    <property type="component" value="Unassembled WGS sequence"/>
</dbReference>
<protein>
    <submittedName>
        <fullName evidence="1">Uncharacterized protein</fullName>
    </submittedName>
</protein>
<organism evidence="1 2">
    <name type="scientific">Coprinopsis marcescibilis</name>
    <name type="common">Agaric fungus</name>
    <name type="synonym">Psathyrella marcescibilis</name>
    <dbReference type="NCBI Taxonomy" id="230819"/>
    <lineage>
        <taxon>Eukaryota</taxon>
        <taxon>Fungi</taxon>
        <taxon>Dikarya</taxon>
        <taxon>Basidiomycota</taxon>
        <taxon>Agaricomycotina</taxon>
        <taxon>Agaricomycetes</taxon>
        <taxon>Agaricomycetidae</taxon>
        <taxon>Agaricales</taxon>
        <taxon>Agaricineae</taxon>
        <taxon>Psathyrellaceae</taxon>
        <taxon>Coprinopsis</taxon>
    </lineage>
</organism>
<keyword evidence="2" id="KW-1185">Reference proteome</keyword>
<dbReference type="EMBL" id="ML210157">
    <property type="protein sequence ID" value="TFK28221.1"/>
    <property type="molecule type" value="Genomic_DNA"/>
</dbReference>
<evidence type="ECO:0000313" key="1">
    <source>
        <dbReference type="EMBL" id="TFK28221.1"/>
    </source>
</evidence>
<accession>A0A5C3LI47</accession>
<name>A0A5C3LI47_COPMA</name>
<reference evidence="1 2" key="1">
    <citation type="journal article" date="2019" name="Nat. Ecol. Evol.">
        <title>Megaphylogeny resolves global patterns of mushroom evolution.</title>
        <authorList>
            <person name="Varga T."/>
            <person name="Krizsan K."/>
            <person name="Foldi C."/>
            <person name="Dima B."/>
            <person name="Sanchez-Garcia M."/>
            <person name="Sanchez-Ramirez S."/>
            <person name="Szollosi G.J."/>
            <person name="Szarkandi J.G."/>
            <person name="Papp V."/>
            <person name="Albert L."/>
            <person name="Andreopoulos W."/>
            <person name="Angelini C."/>
            <person name="Antonin V."/>
            <person name="Barry K.W."/>
            <person name="Bougher N.L."/>
            <person name="Buchanan P."/>
            <person name="Buyck B."/>
            <person name="Bense V."/>
            <person name="Catcheside P."/>
            <person name="Chovatia M."/>
            <person name="Cooper J."/>
            <person name="Damon W."/>
            <person name="Desjardin D."/>
            <person name="Finy P."/>
            <person name="Geml J."/>
            <person name="Haridas S."/>
            <person name="Hughes K."/>
            <person name="Justo A."/>
            <person name="Karasinski D."/>
            <person name="Kautmanova I."/>
            <person name="Kiss B."/>
            <person name="Kocsube S."/>
            <person name="Kotiranta H."/>
            <person name="LaButti K.M."/>
            <person name="Lechner B.E."/>
            <person name="Liimatainen K."/>
            <person name="Lipzen A."/>
            <person name="Lukacs Z."/>
            <person name="Mihaltcheva S."/>
            <person name="Morgado L.N."/>
            <person name="Niskanen T."/>
            <person name="Noordeloos M.E."/>
            <person name="Ohm R.A."/>
            <person name="Ortiz-Santana B."/>
            <person name="Ovrebo C."/>
            <person name="Racz N."/>
            <person name="Riley R."/>
            <person name="Savchenko A."/>
            <person name="Shiryaev A."/>
            <person name="Soop K."/>
            <person name="Spirin V."/>
            <person name="Szebenyi C."/>
            <person name="Tomsovsky M."/>
            <person name="Tulloss R.E."/>
            <person name="Uehling J."/>
            <person name="Grigoriev I.V."/>
            <person name="Vagvolgyi C."/>
            <person name="Papp T."/>
            <person name="Martin F.M."/>
            <person name="Miettinen O."/>
            <person name="Hibbett D.S."/>
            <person name="Nagy L.G."/>
        </authorList>
    </citation>
    <scope>NUCLEOTIDE SEQUENCE [LARGE SCALE GENOMIC DNA]</scope>
    <source>
        <strain evidence="1 2">CBS 121175</strain>
    </source>
</reference>
<dbReference type="AlphaFoldDB" id="A0A5C3LI47"/>
<sequence>MPKGQHHCADPKKKGCNGMVISGANCPKCKGYTLCAGGCGQYTAFGGTCPACQARQAAAPRRRSFDDEIEVEARSYDNGRIVCFRTL</sequence>
<proteinExistence type="predicted"/>